<sequence length="42" mass="5077">MPLSQTRSYTRTHIDANVLDMVLHENTYWKSYVMTYIYPSYS</sequence>
<gene>
    <name evidence="1" type="ORF">F383_32526</name>
</gene>
<reference evidence="2" key="1">
    <citation type="submission" date="2014-09" db="EMBL/GenBank/DDBJ databases">
        <authorList>
            <person name="Mudge J."/>
            <person name="Ramaraj T."/>
            <person name="Lindquist I.E."/>
            <person name="Bharti A.K."/>
            <person name="Sundararajan A."/>
            <person name="Cameron C.T."/>
            <person name="Woodward J.E."/>
            <person name="May G.D."/>
            <person name="Brubaker C."/>
            <person name="Broadhvest J."/>
            <person name="Wilkins T.A."/>
        </authorList>
    </citation>
    <scope>NUCLEOTIDE SEQUENCE</scope>
    <source>
        <strain evidence="2">cv. AKA8401</strain>
    </source>
</reference>
<proteinExistence type="predicted"/>
<keyword evidence="2" id="KW-1185">Reference proteome</keyword>
<evidence type="ECO:0000313" key="2">
    <source>
        <dbReference type="Proteomes" id="UP000032142"/>
    </source>
</evidence>
<comment type="caution">
    <text evidence="1">The sequence shown here is derived from an EMBL/GenBank/DDBJ whole genome shotgun (WGS) entry which is preliminary data.</text>
</comment>
<dbReference type="Proteomes" id="UP000032142">
    <property type="component" value="Unassembled WGS sequence"/>
</dbReference>
<dbReference type="EMBL" id="JRRC01437409">
    <property type="protein sequence ID" value="KHG05800.1"/>
    <property type="molecule type" value="Genomic_DNA"/>
</dbReference>
<dbReference type="AlphaFoldDB" id="A0A0B0MYK0"/>
<organism evidence="1 2">
    <name type="scientific">Gossypium arboreum</name>
    <name type="common">Tree cotton</name>
    <name type="synonym">Gossypium nanking</name>
    <dbReference type="NCBI Taxonomy" id="29729"/>
    <lineage>
        <taxon>Eukaryota</taxon>
        <taxon>Viridiplantae</taxon>
        <taxon>Streptophyta</taxon>
        <taxon>Embryophyta</taxon>
        <taxon>Tracheophyta</taxon>
        <taxon>Spermatophyta</taxon>
        <taxon>Magnoliopsida</taxon>
        <taxon>eudicotyledons</taxon>
        <taxon>Gunneridae</taxon>
        <taxon>Pentapetalae</taxon>
        <taxon>rosids</taxon>
        <taxon>malvids</taxon>
        <taxon>Malvales</taxon>
        <taxon>Malvaceae</taxon>
        <taxon>Malvoideae</taxon>
        <taxon>Gossypium</taxon>
    </lineage>
</organism>
<protein>
    <submittedName>
        <fullName evidence="1">Uncharacterized protein</fullName>
    </submittedName>
</protein>
<evidence type="ECO:0000313" key="1">
    <source>
        <dbReference type="EMBL" id="KHG05800.1"/>
    </source>
</evidence>
<name>A0A0B0MYK0_GOSAR</name>
<accession>A0A0B0MYK0</accession>